<dbReference type="SUPFAM" id="SSF46894">
    <property type="entry name" value="C-terminal effector domain of the bipartite response regulators"/>
    <property type="match status" value="1"/>
</dbReference>
<feature type="domain" description="HTH luxR-type" evidence="3">
    <location>
        <begin position="134"/>
        <end position="199"/>
    </location>
</feature>
<feature type="modified residue" description="4-aspartylphosphate" evidence="2">
    <location>
        <position position="54"/>
    </location>
</feature>
<dbReference type="Pfam" id="PF00072">
    <property type="entry name" value="Response_reg"/>
    <property type="match status" value="1"/>
</dbReference>
<name>A0A7K2ISL1_9ACTN</name>
<evidence type="ECO:0000259" key="3">
    <source>
        <dbReference type="PROSITE" id="PS50043"/>
    </source>
</evidence>
<dbReference type="CDD" id="cd06170">
    <property type="entry name" value="LuxR_C_like"/>
    <property type="match status" value="1"/>
</dbReference>
<dbReference type="InterPro" id="IPR001789">
    <property type="entry name" value="Sig_transdc_resp-reg_receiver"/>
</dbReference>
<evidence type="ECO:0000259" key="4">
    <source>
        <dbReference type="PROSITE" id="PS50110"/>
    </source>
</evidence>
<dbReference type="SMART" id="SM00421">
    <property type="entry name" value="HTH_LUXR"/>
    <property type="match status" value="1"/>
</dbReference>
<evidence type="ECO:0000313" key="5">
    <source>
        <dbReference type="EMBL" id="MYR32958.1"/>
    </source>
</evidence>
<dbReference type="InterPro" id="IPR016032">
    <property type="entry name" value="Sig_transdc_resp-reg_C-effctor"/>
</dbReference>
<dbReference type="SUPFAM" id="SSF52172">
    <property type="entry name" value="CheY-like"/>
    <property type="match status" value="1"/>
</dbReference>
<evidence type="ECO:0000313" key="6">
    <source>
        <dbReference type="Proteomes" id="UP000467124"/>
    </source>
</evidence>
<dbReference type="PRINTS" id="PR00038">
    <property type="entry name" value="HTHLUXR"/>
</dbReference>
<accession>A0A7K2ISL1</accession>
<dbReference type="GO" id="GO:0000160">
    <property type="term" value="P:phosphorelay signal transduction system"/>
    <property type="evidence" value="ECO:0007669"/>
    <property type="project" value="InterPro"/>
</dbReference>
<comment type="caution">
    <text evidence="5">The sequence shown here is derived from an EMBL/GenBank/DDBJ whole genome shotgun (WGS) entry which is preliminary data.</text>
</comment>
<organism evidence="5 6">
    <name type="scientific">Nocardiopsis alba</name>
    <dbReference type="NCBI Taxonomy" id="53437"/>
    <lineage>
        <taxon>Bacteria</taxon>
        <taxon>Bacillati</taxon>
        <taxon>Actinomycetota</taxon>
        <taxon>Actinomycetes</taxon>
        <taxon>Streptosporangiales</taxon>
        <taxon>Nocardiopsidaceae</taxon>
        <taxon>Nocardiopsis</taxon>
    </lineage>
</organism>
<dbReference type="PANTHER" id="PTHR43214">
    <property type="entry name" value="TWO-COMPONENT RESPONSE REGULATOR"/>
    <property type="match status" value="1"/>
</dbReference>
<gene>
    <name evidence="5" type="ORF">GTW20_11950</name>
</gene>
<sequence>MIRVFIVEDMGLLRDSLVRLLSLDSDITIVAEYEKGEAAVADAPHHHPDVAVLDVRLPDISGFEVARRLKEPLPYCRVLFMTSYATPANLRQAAEVGAYGFIAKDSSSGVLTESVRNVHAGRKVFDSEVVADALHHAISPLTPRETEILRLAAGGEPPWAIALRLSLAAGTVRNHLAACATKLNARNRADAFRIASENGWI</sequence>
<dbReference type="PROSITE" id="PS50043">
    <property type="entry name" value="HTH_LUXR_2"/>
    <property type="match status" value="1"/>
</dbReference>
<dbReference type="SMART" id="SM00448">
    <property type="entry name" value="REC"/>
    <property type="match status" value="1"/>
</dbReference>
<dbReference type="InterPro" id="IPR011006">
    <property type="entry name" value="CheY-like_superfamily"/>
</dbReference>
<dbReference type="RefSeq" id="WP_161110970.1">
    <property type="nucleotide sequence ID" value="NZ_WWHY01000001.1"/>
</dbReference>
<evidence type="ECO:0000256" key="2">
    <source>
        <dbReference type="PROSITE-ProRule" id="PRU00169"/>
    </source>
</evidence>
<feature type="domain" description="Response regulatory" evidence="4">
    <location>
        <begin position="3"/>
        <end position="119"/>
    </location>
</feature>
<dbReference type="Proteomes" id="UP000467124">
    <property type="component" value="Unassembled WGS sequence"/>
</dbReference>
<proteinExistence type="predicted"/>
<keyword evidence="1" id="KW-0238">DNA-binding</keyword>
<dbReference type="Pfam" id="PF00196">
    <property type="entry name" value="GerE"/>
    <property type="match status" value="1"/>
</dbReference>
<dbReference type="InterPro" id="IPR000792">
    <property type="entry name" value="Tscrpt_reg_LuxR_C"/>
</dbReference>
<evidence type="ECO:0000256" key="1">
    <source>
        <dbReference type="ARBA" id="ARBA00023125"/>
    </source>
</evidence>
<dbReference type="PANTHER" id="PTHR43214:SF42">
    <property type="entry name" value="TRANSCRIPTIONAL REGULATORY PROTEIN DESR"/>
    <property type="match status" value="1"/>
</dbReference>
<dbReference type="GO" id="GO:0006355">
    <property type="term" value="P:regulation of DNA-templated transcription"/>
    <property type="evidence" value="ECO:0007669"/>
    <property type="project" value="InterPro"/>
</dbReference>
<dbReference type="AlphaFoldDB" id="A0A7K2ISL1"/>
<dbReference type="GO" id="GO:0003677">
    <property type="term" value="F:DNA binding"/>
    <property type="evidence" value="ECO:0007669"/>
    <property type="project" value="UniProtKB-KW"/>
</dbReference>
<dbReference type="PROSITE" id="PS50110">
    <property type="entry name" value="RESPONSE_REGULATORY"/>
    <property type="match status" value="1"/>
</dbReference>
<dbReference type="Gene3D" id="3.40.50.2300">
    <property type="match status" value="1"/>
</dbReference>
<dbReference type="InterPro" id="IPR039420">
    <property type="entry name" value="WalR-like"/>
</dbReference>
<protein>
    <submittedName>
        <fullName evidence="5">Response regulator</fullName>
    </submittedName>
</protein>
<keyword evidence="2" id="KW-0597">Phosphoprotein</keyword>
<reference evidence="5 6" key="1">
    <citation type="journal article" date="2019" name="Nat. Commun.">
        <title>The antimicrobial potential of Streptomyces from insect microbiomes.</title>
        <authorList>
            <person name="Chevrette M.G."/>
            <person name="Carlson C.M."/>
            <person name="Ortega H.E."/>
            <person name="Thomas C."/>
            <person name="Ananiev G.E."/>
            <person name="Barns K.J."/>
            <person name="Book A.J."/>
            <person name="Cagnazzo J."/>
            <person name="Carlos C."/>
            <person name="Flanigan W."/>
            <person name="Grubbs K.J."/>
            <person name="Horn H.A."/>
            <person name="Hoffmann F.M."/>
            <person name="Klassen J.L."/>
            <person name="Knack J.J."/>
            <person name="Lewin G.R."/>
            <person name="McDonald B.R."/>
            <person name="Muller L."/>
            <person name="Melo W.G.P."/>
            <person name="Pinto-Tomas A.A."/>
            <person name="Schmitz A."/>
            <person name="Wendt-Pienkowski E."/>
            <person name="Wildman S."/>
            <person name="Zhao M."/>
            <person name="Zhang F."/>
            <person name="Bugni T.S."/>
            <person name="Andes D.R."/>
            <person name="Pupo M.T."/>
            <person name="Currie C.R."/>
        </authorList>
    </citation>
    <scope>NUCLEOTIDE SEQUENCE [LARGE SCALE GENOMIC DNA]</scope>
    <source>
        <strain evidence="5 6">SID5840</strain>
    </source>
</reference>
<dbReference type="EMBL" id="WWHY01000001">
    <property type="protein sequence ID" value="MYR32958.1"/>
    <property type="molecule type" value="Genomic_DNA"/>
</dbReference>